<gene>
    <name evidence="1" type="ORF">SAMN05444920_104572</name>
</gene>
<dbReference type="InterPro" id="IPR027417">
    <property type="entry name" value="P-loop_NTPase"/>
</dbReference>
<dbReference type="Gene3D" id="3.40.50.300">
    <property type="entry name" value="P-loop containing nucleotide triphosphate hydrolases"/>
    <property type="match status" value="1"/>
</dbReference>
<protein>
    <submittedName>
        <fullName evidence="1">AAA domain-containing protein</fullName>
    </submittedName>
</protein>
<name>A0A1H6CYL7_9ACTN</name>
<proteinExistence type="predicted"/>
<dbReference type="SUPFAM" id="SSF52540">
    <property type="entry name" value="P-loop containing nucleoside triphosphate hydrolases"/>
    <property type="match status" value="1"/>
</dbReference>
<reference evidence="1 2" key="1">
    <citation type="submission" date="2016-10" db="EMBL/GenBank/DDBJ databases">
        <authorList>
            <person name="de Groot N.N."/>
        </authorList>
    </citation>
    <scope>NUCLEOTIDE SEQUENCE [LARGE SCALE GENOMIC DNA]</scope>
    <source>
        <strain evidence="1 2">CGMCC 4.7037</strain>
    </source>
</reference>
<evidence type="ECO:0000313" key="2">
    <source>
        <dbReference type="Proteomes" id="UP000236732"/>
    </source>
</evidence>
<dbReference type="EMBL" id="FNVT01000004">
    <property type="protein sequence ID" value="SEG78141.1"/>
    <property type="molecule type" value="Genomic_DNA"/>
</dbReference>
<accession>A0A1H6CYL7</accession>
<dbReference type="Pfam" id="PF13671">
    <property type="entry name" value="AAA_33"/>
    <property type="match status" value="1"/>
</dbReference>
<dbReference type="AlphaFoldDB" id="A0A1H6CYL7"/>
<evidence type="ECO:0000313" key="1">
    <source>
        <dbReference type="EMBL" id="SEG78141.1"/>
    </source>
</evidence>
<organism evidence="1 2">
    <name type="scientific">Nonomuraea solani</name>
    <dbReference type="NCBI Taxonomy" id="1144553"/>
    <lineage>
        <taxon>Bacteria</taxon>
        <taxon>Bacillati</taxon>
        <taxon>Actinomycetota</taxon>
        <taxon>Actinomycetes</taxon>
        <taxon>Streptosporangiales</taxon>
        <taxon>Streptosporangiaceae</taxon>
        <taxon>Nonomuraea</taxon>
    </lineage>
</organism>
<dbReference type="RefSeq" id="WP_103957072.1">
    <property type="nucleotide sequence ID" value="NZ_FNVT01000004.1"/>
</dbReference>
<sequence length="177" mass="19855">MVIWLNGTFGAGKTSTAKELVPLVPDARYFDPEQVGYMLTTVSNLPRLGNFQHWKPWRHLVVETAAQLLDYVGGVLVMPQTVLFEEYWREIRDGLESAGIPVRLFVLHTDQDTLVRRIEPDAEAVGNWRLEHLAAYQEAFAWLSREGEVVDTTGLLPEEVARHIAGLVIRPSSTGCG</sequence>
<dbReference type="OrthoDB" id="9799092at2"/>
<keyword evidence="2" id="KW-1185">Reference proteome</keyword>
<dbReference type="Proteomes" id="UP000236732">
    <property type="component" value="Unassembled WGS sequence"/>
</dbReference>